<dbReference type="InterPro" id="IPR023346">
    <property type="entry name" value="Lysozyme-like_dom_sf"/>
</dbReference>
<dbReference type="InterPro" id="IPR008258">
    <property type="entry name" value="Transglycosylase_SLT_dom_1"/>
</dbReference>
<dbReference type="Pfam" id="PF01464">
    <property type="entry name" value="SLT"/>
    <property type="match status" value="1"/>
</dbReference>
<dbReference type="Gene3D" id="1.10.530.10">
    <property type="match status" value="1"/>
</dbReference>
<feature type="compositionally biased region" description="Pro residues" evidence="1">
    <location>
        <begin position="58"/>
        <end position="75"/>
    </location>
</feature>
<proteinExistence type="predicted"/>
<name>A0A1F7YFR0_9BACT</name>
<evidence type="ECO:0000259" key="2">
    <source>
        <dbReference type="Pfam" id="PF01464"/>
    </source>
</evidence>
<gene>
    <name evidence="3" type="ORF">A2628_02455</name>
</gene>
<organism evidence="3 4">
    <name type="scientific">Candidatus Woesebacteria bacterium RIFCSPHIGHO2_01_FULL_40_22</name>
    <dbReference type="NCBI Taxonomy" id="1802499"/>
    <lineage>
        <taxon>Bacteria</taxon>
        <taxon>Candidatus Woeseibacteriota</taxon>
    </lineage>
</organism>
<reference evidence="3 4" key="1">
    <citation type="journal article" date="2016" name="Nat. Commun.">
        <title>Thousands of microbial genomes shed light on interconnected biogeochemical processes in an aquifer system.</title>
        <authorList>
            <person name="Anantharaman K."/>
            <person name="Brown C.T."/>
            <person name="Hug L.A."/>
            <person name="Sharon I."/>
            <person name="Castelle C.J."/>
            <person name="Probst A.J."/>
            <person name="Thomas B.C."/>
            <person name="Singh A."/>
            <person name="Wilkins M.J."/>
            <person name="Karaoz U."/>
            <person name="Brodie E.L."/>
            <person name="Williams K.H."/>
            <person name="Hubbard S.S."/>
            <person name="Banfield J.F."/>
        </authorList>
    </citation>
    <scope>NUCLEOTIDE SEQUENCE [LARGE SCALE GENOMIC DNA]</scope>
</reference>
<dbReference type="SUPFAM" id="SSF53955">
    <property type="entry name" value="Lysozyme-like"/>
    <property type="match status" value="1"/>
</dbReference>
<evidence type="ECO:0000313" key="3">
    <source>
        <dbReference type="EMBL" id="OGM26176.1"/>
    </source>
</evidence>
<dbReference type="Proteomes" id="UP000179221">
    <property type="component" value="Unassembled WGS sequence"/>
</dbReference>
<evidence type="ECO:0000313" key="4">
    <source>
        <dbReference type="Proteomes" id="UP000179221"/>
    </source>
</evidence>
<evidence type="ECO:0000256" key="1">
    <source>
        <dbReference type="SAM" id="MobiDB-lite"/>
    </source>
</evidence>
<dbReference type="AlphaFoldDB" id="A0A1F7YFR0"/>
<sequence length="179" mass="20025">MKFIFLVFFILIAGVGIGYLSMSYYDKHIRGDVLSDKTNSEININPMPIPSPTLIPTLTPTPEPSYTPTPQPTPTVKPSVKKYSSMEIQAFMERFTSQYGVDINVLRHIAVCESGFNPLAVNGVYAGLFQFSSGTWKRYRQEIGENKSSDLRLDAEEAVQTAAYVLSKNQAYIWPNCTP</sequence>
<accession>A0A1F7YFR0</accession>
<feature type="domain" description="Transglycosylase SLT" evidence="2">
    <location>
        <begin position="96"/>
        <end position="170"/>
    </location>
</feature>
<feature type="region of interest" description="Disordered" evidence="1">
    <location>
        <begin position="58"/>
        <end position="79"/>
    </location>
</feature>
<protein>
    <recommendedName>
        <fullName evidence="2">Transglycosylase SLT domain-containing protein</fullName>
    </recommendedName>
</protein>
<comment type="caution">
    <text evidence="3">The sequence shown here is derived from an EMBL/GenBank/DDBJ whole genome shotgun (WGS) entry which is preliminary data.</text>
</comment>
<dbReference type="EMBL" id="MGGL01000015">
    <property type="protein sequence ID" value="OGM26176.1"/>
    <property type="molecule type" value="Genomic_DNA"/>
</dbReference>